<dbReference type="SMART" id="SM00433">
    <property type="entry name" value="TOP2c"/>
    <property type="match status" value="1"/>
</dbReference>
<keyword evidence="14" id="KW-1185">Reference proteome</keyword>
<comment type="subunit">
    <text evidence="11">Heterotetramer, composed of two GyrA and two GyrB chains. In the heterotetramer, GyrA contains the active site tyrosine that forms a transient covalent intermediate with DNA, while GyrB binds cofactors and catalyzes ATP hydrolysis.</text>
</comment>
<dbReference type="InterPro" id="IPR020568">
    <property type="entry name" value="Ribosomal_Su5_D2-typ_SF"/>
</dbReference>
<evidence type="ECO:0000256" key="10">
    <source>
        <dbReference type="ARBA" id="ARBA00063644"/>
    </source>
</evidence>
<dbReference type="InterPro" id="IPR013759">
    <property type="entry name" value="Topo_IIA_B_C"/>
</dbReference>
<dbReference type="PRINTS" id="PR01159">
    <property type="entry name" value="DNAGYRASEB"/>
</dbReference>
<dbReference type="Pfam" id="PF00986">
    <property type="entry name" value="DNA_gyraseB_C"/>
    <property type="match status" value="1"/>
</dbReference>
<dbReference type="GO" id="GO:0006261">
    <property type="term" value="P:DNA-templated DNA replication"/>
    <property type="evidence" value="ECO:0007669"/>
    <property type="project" value="UniProtKB-UniRule"/>
</dbReference>
<dbReference type="SMART" id="SM00387">
    <property type="entry name" value="HATPase_c"/>
    <property type="match status" value="1"/>
</dbReference>
<evidence type="ECO:0000259" key="12">
    <source>
        <dbReference type="PROSITE" id="PS50880"/>
    </source>
</evidence>
<dbReference type="OrthoDB" id="9802808at2"/>
<keyword evidence="5 11" id="KW-0067">ATP-binding</keyword>
<feature type="binding site" evidence="11">
    <location>
        <position position="506"/>
    </location>
    <ligand>
        <name>Mg(2+)</name>
        <dbReference type="ChEBI" id="CHEBI:18420"/>
        <label>2</label>
    </ligand>
</feature>
<evidence type="ECO:0000256" key="8">
    <source>
        <dbReference type="ARBA" id="ARBA00023125"/>
    </source>
</evidence>
<comment type="similarity">
    <text evidence="2 11">Belongs to the type II topoisomerase GyrB family.</text>
</comment>
<evidence type="ECO:0000256" key="7">
    <source>
        <dbReference type="ARBA" id="ARBA00023029"/>
    </source>
</evidence>
<dbReference type="PROSITE" id="PS50880">
    <property type="entry name" value="TOPRIM"/>
    <property type="match status" value="1"/>
</dbReference>
<keyword evidence="9 11" id="KW-0413">Isomerase</keyword>
<dbReference type="InterPro" id="IPR014721">
    <property type="entry name" value="Ribsml_uS5_D2-typ_fold_subgr"/>
</dbReference>
<feature type="binding site" evidence="11">
    <location>
        <position position="433"/>
    </location>
    <ligand>
        <name>Mg(2+)</name>
        <dbReference type="ChEBI" id="CHEBI:18420"/>
        <label>1</label>
        <note>catalytic</note>
    </ligand>
</feature>
<dbReference type="GO" id="GO:0034335">
    <property type="term" value="F:DNA negative supercoiling activity"/>
    <property type="evidence" value="ECO:0007669"/>
    <property type="project" value="UniProtKB-ARBA"/>
</dbReference>
<feature type="site" description="Interaction with DNA" evidence="11">
    <location>
        <position position="461"/>
    </location>
</feature>
<dbReference type="FunFam" id="3.30.565.10:FF:000002">
    <property type="entry name" value="DNA gyrase subunit B"/>
    <property type="match status" value="1"/>
</dbReference>
<dbReference type="InterPro" id="IPR002288">
    <property type="entry name" value="DNA_gyrase_B_C"/>
</dbReference>
<dbReference type="FunFam" id="3.30.230.10:FF:000005">
    <property type="entry name" value="DNA gyrase subunit B"/>
    <property type="match status" value="1"/>
</dbReference>
<dbReference type="SUPFAM" id="SSF54211">
    <property type="entry name" value="Ribosomal protein S5 domain 2-like"/>
    <property type="match status" value="1"/>
</dbReference>
<dbReference type="EMBL" id="JAAIWK010000001">
    <property type="protein sequence ID" value="NEY18623.1"/>
    <property type="molecule type" value="Genomic_DNA"/>
</dbReference>
<dbReference type="EC" id="5.6.2.2" evidence="11"/>
<accession>A0A6M0P2D0</accession>
<name>A0A6M0P2D0_9BACI</name>
<dbReference type="InterPro" id="IPR018522">
    <property type="entry name" value="TopoIIA_CS"/>
</dbReference>
<comment type="function">
    <text evidence="11">A type II topoisomerase that negatively supercoils closed circular double-stranded (ds) DNA in an ATP-dependent manner to modulate DNA topology and maintain chromosomes in an underwound state. Negative supercoiling favors strand separation, and DNA replication, transcription, recombination and repair, all of which involve strand separation. Also able to catalyze the interconversion of other topological isomers of dsDNA rings, including catenanes and knotted rings. Type II topoisomerases break and join 2 DNA strands simultaneously in an ATP-dependent manner.</text>
</comment>
<protein>
    <recommendedName>
        <fullName evidence="11">DNA gyrase subunit B</fullName>
        <ecNumber evidence="11">5.6.2.2</ecNumber>
    </recommendedName>
</protein>
<dbReference type="GO" id="GO:0006265">
    <property type="term" value="P:DNA topological change"/>
    <property type="evidence" value="ECO:0007669"/>
    <property type="project" value="UniProtKB-UniRule"/>
</dbReference>
<dbReference type="GO" id="GO:0003677">
    <property type="term" value="F:DNA binding"/>
    <property type="evidence" value="ECO:0007669"/>
    <property type="project" value="UniProtKB-KW"/>
</dbReference>
<dbReference type="InterPro" id="IPR036890">
    <property type="entry name" value="HATPase_C_sf"/>
</dbReference>
<reference evidence="13 14" key="1">
    <citation type="submission" date="2020-03" db="EMBL/GenBank/DDBJ databases">
        <title>Bacillus aquiflavi sp. nov., isolated from yellow water of strong flavor Chinese baijiu in Yibin region of China.</title>
        <authorList>
            <person name="Xie J."/>
        </authorList>
    </citation>
    <scope>NUCLEOTIDE SEQUENCE [LARGE SCALE GENOMIC DNA]</scope>
    <source>
        <strain evidence="13 14">Gsoil 114</strain>
    </source>
</reference>
<dbReference type="NCBIfam" id="NF011501">
    <property type="entry name" value="PRK14939.1"/>
    <property type="match status" value="1"/>
</dbReference>
<dbReference type="InterPro" id="IPR001241">
    <property type="entry name" value="Topo_IIA"/>
</dbReference>
<comment type="miscellaneous">
    <text evidence="11">Few gyrases are as efficient as E.coli at forming negative supercoils. Not all organisms have 2 type II topoisomerases; in organisms with a single type II topoisomerase this enzyme also has to decatenate newly replicated chromosomes.</text>
</comment>
<sequence>MSLDQDQLQGQTYSAEQIQVLEGLEAVRKRPGMYIGSTSSKGLHHLVWEIVDNSIDEALAGYCDEINVVIEKDNSITVKDNGRGIPVDIQEKMGRPAVEVILTVLHAGGKFGGGGYKVSGGLHGVGASVVNALSTELDVYVHLNGHIYHQQFHRGVPAFDLKIIGDTDRTGTTIHFVPDPEIFTETTVYDFDILQTRLRELAFLNKGIKITIEDKREEQPRKNEYHYEGGIRSYVEHLNRSKQVLHEEPIYVEGEKDGIYVEVSLQYNDGYASSIYSFANNIHTYEGGTHESGFKTALTRVINDYARKNNLIKDSEQKLTGDDVREGITAIISIKHPDPQFEGQTKTKLGNSEARTITDTVFSETFEKFLMENPVVARKIVEKGLMAARARLAAKKARELTRRKSALESTSLPGKLADCTSRDPSISELYIVEGDSAGGSAKQGRDRMFQAILPLRGKILNVEKARLDKILSNAEIRTIITALGTGVGGDFDISKARYHKVVIMTDADVDGAHIRTLLLTFFYRYMRPLIDAGYIYIAQPPLYKVSQGKKVEYVYSDRGLEDLLKQLPESPKPGIQRYKGLGEMNPEQLWETTMEPTNRTMLQVNLEDAIEADETFEMLMGDKVEPRRLFIEENAIYVKNLDI</sequence>
<dbReference type="CDD" id="cd00822">
    <property type="entry name" value="TopoII_Trans_DNA_gyrase"/>
    <property type="match status" value="1"/>
</dbReference>
<dbReference type="InterPro" id="IPR013506">
    <property type="entry name" value="Topo_IIA_bsu_dom2"/>
</dbReference>
<evidence type="ECO:0000256" key="6">
    <source>
        <dbReference type="ARBA" id="ARBA00022842"/>
    </source>
</evidence>
<evidence type="ECO:0000256" key="1">
    <source>
        <dbReference type="ARBA" id="ARBA00000185"/>
    </source>
</evidence>
<dbReference type="FunFam" id="3.40.50.670:FF:000002">
    <property type="entry name" value="DNA gyrase subunit B"/>
    <property type="match status" value="1"/>
</dbReference>
<evidence type="ECO:0000256" key="3">
    <source>
        <dbReference type="ARBA" id="ARBA00022723"/>
    </source>
</evidence>
<dbReference type="SUPFAM" id="SSF55874">
    <property type="entry name" value="ATPase domain of HSP90 chaperone/DNA topoisomerase II/histidine kinase"/>
    <property type="match status" value="1"/>
</dbReference>
<evidence type="ECO:0000256" key="4">
    <source>
        <dbReference type="ARBA" id="ARBA00022741"/>
    </source>
</evidence>
<dbReference type="Gene3D" id="3.40.50.670">
    <property type="match status" value="1"/>
</dbReference>
<dbReference type="GO" id="GO:0005694">
    <property type="term" value="C:chromosome"/>
    <property type="evidence" value="ECO:0007669"/>
    <property type="project" value="InterPro"/>
</dbReference>
<dbReference type="PRINTS" id="PR00418">
    <property type="entry name" value="TPI2FAMILY"/>
</dbReference>
<dbReference type="NCBIfam" id="NF004189">
    <property type="entry name" value="PRK05644.1"/>
    <property type="match status" value="1"/>
</dbReference>
<dbReference type="PANTHER" id="PTHR45866">
    <property type="entry name" value="DNA GYRASE/TOPOISOMERASE SUBUNIT B"/>
    <property type="match status" value="1"/>
</dbReference>
<dbReference type="Gene3D" id="3.30.230.10">
    <property type="match status" value="1"/>
</dbReference>
<dbReference type="CDD" id="cd03366">
    <property type="entry name" value="TOPRIM_TopoIIA_GyrB"/>
    <property type="match status" value="1"/>
</dbReference>
<comment type="catalytic activity">
    <reaction evidence="1 11">
        <text>ATP-dependent breakage, passage and rejoining of double-stranded DNA.</text>
        <dbReference type="EC" id="5.6.2.2"/>
    </reaction>
</comment>
<dbReference type="Gene3D" id="3.30.565.10">
    <property type="entry name" value="Histidine kinase-like ATPase, C-terminal domain"/>
    <property type="match status" value="1"/>
</dbReference>
<proteinExistence type="inferred from homology"/>
<keyword evidence="7 11" id="KW-0799">Topoisomerase</keyword>
<comment type="subunit">
    <text evidence="10">Heterotetramer composed of ParC and ParE.</text>
</comment>
<feature type="binding site" evidence="11">
    <location>
        <position position="508"/>
    </location>
    <ligand>
        <name>Mg(2+)</name>
        <dbReference type="ChEBI" id="CHEBI:18420"/>
        <label>2</label>
    </ligand>
</feature>
<dbReference type="Pfam" id="PF01751">
    <property type="entry name" value="Toprim"/>
    <property type="match status" value="1"/>
</dbReference>
<dbReference type="PROSITE" id="PS00177">
    <property type="entry name" value="TOPOISOMERASE_II"/>
    <property type="match status" value="1"/>
</dbReference>
<dbReference type="AlphaFoldDB" id="A0A6M0P2D0"/>
<keyword evidence="6 11" id="KW-0460">Magnesium</keyword>
<evidence type="ECO:0000256" key="9">
    <source>
        <dbReference type="ARBA" id="ARBA00023235"/>
    </source>
</evidence>
<comment type="subcellular location">
    <subcellularLocation>
        <location evidence="11">Cytoplasm</location>
    </subcellularLocation>
</comment>
<evidence type="ECO:0000256" key="2">
    <source>
        <dbReference type="ARBA" id="ARBA00010708"/>
    </source>
</evidence>
<evidence type="ECO:0000313" key="14">
    <source>
        <dbReference type="Proteomes" id="UP000476934"/>
    </source>
</evidence>
<dbReference type="RefSeq" id="WP_152604316.1">
    <property type="nucleotide sequence ID" value="NZ_JAAIWK010000001.1"/>
</dbReference>
<keyword evidence="4 11" id="KW-0547">Nucleotide-binding</keyword>
<comment type="caution">
    <text evidence="13">The sequence shown here is derived from an EMBL/GenBank/DDBJ whole genome shotgun (WGS) entry which is preliminary data.</text>
</comment>
<evidence type="ECO:0000256" key="5">
    <source>
        <dbReference type="ARBA" id="ARBA00022840"/>
    </source>
</evidence>
<dbReference type="PANTHER" id="PTHR45866:SF1">
    <property type="entry name" value="DNA GYRASE SUBUNIT B, MITOCHONDRIAL"/>
    <property type="match status" value="1"/>
</dbReference>
<dbReference type="Pfam" id="PF00204">
    <property type="entry name" value="DNA_gyraseB"/>
    <property type="match status" value="1"/>
</dbReference>
<dbReference type="InterPro" id="IPR034160">
    <property type="entry name" value="TOPRIM_GyrB"/>
</dbReference>
<dbReference type="NCBIfam" id="TIGR01059">
    <property type="entry name" value="gyrB"/>
    <property type="match status" value="1"/>
</dbReference>
<dbReference type="GO" id="GO:0046872">
    <property type="term" value="F:metal ion binding"/>
    <property type="evidence" value="ECO:0007669"/>
    <property type="project" value="UniProtKB-KW"/>
</dbReference>
<dbReference type="GO" id="GO:0005524">
    <property type="term" value="F:ATP binding"/>
    <property type="evidence" value="ECO:0007669"/>
    <property type="project" value="UniProtKB-UniRule"/>
</dbReference>
<dbReference type="Proteomes" id="UP000476934">
    <property type="component" value="Unassembled WGS sequence"/>
</dbReference>
<feature type="site" description="Interaction with DNA" evidence="11">
    <location>
        <position position="458"/>
    </location>
</feature>
<comment type="cofactor">
    <cofactor evidence="11">
        <name>Mg(2+)</name>
        <dbReference type="ChEBI" id="CHEBI:18420"/>
    </cofactor>
    <cofactor evidence="11">
        <name>Mn(2+)</name>
        <dbReference type="ChEBI" id="CHEBI:29035"/>
    </cofactor>
    <cofactor evidence="11">
        <name>Ca(2+)</name>
        <dbReference type="ChEBI" id="CHEBI:29108"/>
    </cofactor>
    <text evidence="11">Binds two Mg(2+) per subunit. The magnesium ions form salt bridges with both the protein and the DNA. Can also accept other divalent metal cations, such as Mn(2+) or Ca(2+).</text>
</comment>
<organism evidence="13 14">
    <name type="scientific">Heyndrickxia ginsengihumi</name>
    <dbReference type="NCBI Taxonomy" id="363870"/>
    <lineage>
        <taxon>Bacteria</taxon>
        <taxon>Bacillati</taxon>
        <taxon>Bacillota</taxon>
        <taxon>Bacilli</taxon>
        <taxon>Bacillales</taxon>
        <taxon>Bacillaceae</taxon>
        <taxon>Heyndrickxia</taxon>
    </lineage>
</organism>
<feature type="binding site" evidence="11">
    <location>
        <position position="506"/>
    </location>
    <ligand>
        <name>Mg(2+)</name>
        <dbReference type="ChEBI" id="CHEBI:18420"/>
        <label>1</label>
        <note>catalytic</note>
    </ligand>
</feature>
<dbReference type="Pfam" id="PF02518">
    <property type="entry name" value="HATPase_c"/>
    <property type="match status" value="1"/>
</dbReference>
<dbReference type="InterPro" id="IPR003594">
    <property type="entry name" value="HATPase_dom"/>
</dbReference>
<gene>
    <name evidence="11 13" type="primary">gyrB</name>
    <name evidence="13" type="ORF">G4D61_01400</name>
</gene>
<dbReference type="InterPro" id="IPR000565">
    <property type="entry name" value="Topo_IIA_B"/>
</dbReference>
<dbReference type="InterPro" id="IPR013760">
    <property type="entry name" value="Topo_IIA-like_dom_sf"/>
</dbReference>
<evidence type="ECO:0000256" key="11">
    <source>
        <dbReference type="HAMAP-Rule" id="MF_01898"/>
    </source>
</evidence>
<dbReference type="InterPro" id="IPR006171">
    <property type="entry name" value="TOPRIM_dom"/>
</dbReference>
<keyword evidence="8" id="KW-0238">DNA-binding</keyword>
<dbReference type="CDD" id="cd16928">
    <property type="entry name" value="HATPase_GyrB-like"/>
    <property type="match status" value="1"/>
</dbReference>
<evidence type="ECO:0000313" key="13">
    <source>
        <dbReference type="EMBL" id="NEY18623.1"/>
    </source>
</evidence>
<keyword evidence="3 11" id="KW-0479">Metal-binding</keyword>
<dbReference type="GO" id="GO:0005737">
    <property type="term" value="C:cytoplasm"/>
    <property type="evidence" value="ECO:0007669"/>
    <property type="project" value="UniProtKB-SubCell"/>
</dbReference>
<keyword evidence="11" id="KW-0963">Cytoplasm</keyword>
<dbReference type="HAMAP" id="MF_01898">
    <property type="entry name" value="GyrB"/>
    <property type="match status" value="1"/>
</dbReference>
<feature type="domain" description="Toprim" evidence="12">
    <location>
        <begin position="427"/>
        <end position="541"/>
    </location>
</feature>
<dbReference type="InterPro" id="IPR011557">
    <property type="entry name" value="GyrB"/>
</dbReference>
<dbReference type="SUPFAM" id="SSF56719">
    <property type="entry name" value="Type II DNA topoisomerase"/>
    <property type="match status" value="1"/>
</dbReference>